<dbReference type="RefSeq" id="WP_206727677.1">
    <property type="nucleotide sequence ID" value="NZ_CP071090.1"/>
</dbReference>
<keyword evidence="3" id="KW-1185">Reference proteome</keyword>
<protein>
    <recommendedName>
        <fullName evidence="4">Lipoprotein</fullName>
    </recommendedName>
</protein>
<proteinExistence type="predicted"/>
<name>A0ABX7P6U8_9BACT</name>
<evidence type="ECO:0000256" key="1">
    <source>
        <dbReference type="SAM" id="SignalP"/>
    </source>
</evidence>
<gene>
    <name evidence="2" type="ORF">JY651_14865</name>
</gene>
<accession>A0ABX7P6U8</accession>
<organism evidence="2 3">
    <name type="scientific">Pyxidicoccus parkwayensis</name>
    <dbReference type="NCBI Taxonomy" id="2813578"/>
    <lineage>
        <taxon>Bacteria</taxon>
        <taxon>Pseudomonadati</taxon>
        <taxon>Myxococcota</taxon>
        <taxon>Myxococcia</taxon>
        <taxon>Myxococcales</taxon>
        <taxon>Cystobacterineae</taxon>
        <taxon>Myxococcaceae</taxon>
        <taxon>Pyxidicoccus</taxon>
    </lineage>
</organism>
<dbReference type="EMBL" id="CP071090">
    <property type="protein sequence ID" value="QSQ26127.1"/>
    <property type="molecule type" value="Genomic_DNA"/>
</dbReference>
<feature type="signal peptide" evidence="1">
    <location>
        <begin position="1"/>
        <end position="22"/>
    </location>
</feature>
<dbReference type="Proteomes" id="UP000662747">
    <property type="component" value="Chromosome"/>
</dbReference>
<evidence type="ECO:0000313" key="2">
    <source>
        <dbReference type="EMBL" id="QSQ26127.1"/>
    </source>
</evidence>
<sequence>MRALPLKAIVFTALLAVTQLVACQGPEDADAADSTSEPRESSGMRITANTLAQLASNAYLRLEALEQEDVLVFDPASGPIDYARIVLVTGEQQLPMDRWLQDAAREQGVDAKTLESRVLTVKLTGASVELVSLDRSGPQQQQNCSPDNPACCEICCTYSYDCYYDFYIQRWFCYCAVWSCCGAPQSVAASAPH</sequence>
<evidence type="ECO:0000313" key="3">
    <source>
        <dbReference type="Proteomes" id="UP000662747"/>
    </source>
</evidence>
<feature type="chain" id="PRO_5046602039" description="Lipoprotein" evidence="1">
    <location>
        <begin position="23"/>
        <end position="193"/>
    </location>
</feature>
<keyword evidence="1" id="KW-0732">Signal</keyword>
<reference evidence="2 3" key="1">
    <citation type="submission" date="2021-02" db="EMBL/GenBank/DDBJ databases">
        <title>De Novo genome assembly of isolated myxobacteria.</title>
        <authorList>
            <person name="Stevens D.C."/>
        </authorList>
    </citation>
    <scope>NUCLEOTIDE SEQUENCE [LARGE SCALE GENOMIC DNA]</scope>
    <source>
        <strain evidence="3">SCPEA02</strain>
    </source>
</reference>
<evidence type="ECO:0008006" key="4">
    <source>
        <dbReference type="Google" id="ProtNLM"/>
    </source>
</evidence>